<evidence type="ECO:0000313" key="7">
    <source>
        <dbReference type="EMBL" id="KPH62155.1"/>
    </source>
</evidence>
<dbReference type="RefSeq" id="WP_054454754.1">
    <property type="nucleotide sequence ID" value="NZ_LHPH01000014.1"/>
</dbReference>
<feature type="domain" description="D-isomer specific 2-hydroxyacid dehydrogenase catalytic" evidence="5">
    <location>
        <begin position="20"/>
        <end position="314"/>
    </location>
</feature>
<dbReference type="PROSITE" id="PS00671">
    <property type="entry name" value="D_2_HYDROXYACID_DH_3"/>
    <property type="match status" value="1"/>
</dbReference>
<dbReference type="InterPro" id="IPR029752">
    <property type="entry name" value="D-isomer_DH_CS1"/>
</dbReference>
<comment type="similarity">
    <text evidence="1 4">Belongs to the D-isomer specific 2-hydroxyacid dehydrogenase family.</text>
</comment>
<dbReference type="PROSITE" id="PS00065">
    <property type="entry name" value="D_2_HYDROXYACID_DH_1"/>
    <property type="match status" value="1"/>
</dbReference>
<dbReference type="InterPro" id="IPR029753">
    <property type="entry name" value="D-isomer_DH_CS"/>
</dbReference>
<dbReference type="SUPFAM" id="SSF51735">
    <property type="entry name" value="NAD(P)-binding Rossmann-fold domains"/>
    <property type="match status" value="1"/>
</dbReference>
<keyword evidence="3" id="KW-0520">NAD</keyword>
<dbReference type="PATRIC" id="fig|187330.3.peg.969"/>
<evidence type="ECO:0000256" key="4">
    <source>
        <dbReference type="RuleBase" id="RU003719"/>
    </source>
</evidence>
<evidence type="ECO:0000313" key="8">
    <source>
        <dbReference type="Proteomes" id="UP000037848"/>
    </source>
</evidence>
<dbReference type="GO" id="GO:0051287">
    <property type="term" value="F:NAD binding"/>
    <property type="evidence" value="ECO:0007669"/>
    <property type="project" value="InterPro"/>
</dbReference>
<comment type="caution">
    <text evidence="7">The sequence shown here is derived from an EMBL/GenBank/DDBJ whole genome shotgun (WGS) entry which is preliminary data.</text>
</comment>
<dbReference type="PROSITE" id="PS00670">
    <property type="entry name" value="D_2_HYDROXYACID_DH_2"/>
    <property type="match status" value="1"/>
</dbReference>
<dbReference type="Gene3D" id="3.40.50.720">
    <property type="entry name" value="NAD(P)-binding Rossmann-like Domain"/>
    <property type="match status" value="2"/>
</dbReference>
<dbReference type="EMBL" id="LHPH01000014">
    <property type="protein sequence ID" value="KPH62155.1"/>
    <property type="molecule type" value="Genomic_DNA"/>
</dbReference>
<dbReference type="Pfam" id="PF00389">
    <property type="entry name" value="2-Hacid_dh"/>
    <property type="match status" value="1"/>
</dbReference>
<dbReference type="SUPFAM" id="SSF52283">
    <property type="entry name" value="Formate/glycerate dehydrogenase catalytic domain-like"/>
    <property type="match status" value="1"/>
</dbReference>
<evidence type="ECO:0008006" key="9">
    <source>
        <dbReference type="Google" id="ProtNLM"/>
    </source>
</evidence>
<evidence type="ECO:0000256" key="2">
    <source>
        <dbReference type="ARBA" id="ARBA00023002"/>
    </source>
</evidence>
<dbReference type="InterPro" id="IPR006140">
    <property type="entry name" value="D-isomer_DH_NAD-bd"/>
</dbReference>
<proteinExistence type="inferred from homology"/>
<accession>A0A0N1EKL1</accession>
<dbReference type="OrthoDB" id="9805416at2"/>
<dbReference type="GO" id="GO:0003714">
    <property type="term" value="F:transcription corepressor activity"/>
    <property type="evidence" value="ECO:0007669"/>
    <property type="project" value="InterPro"/>
</dbReference>
<gene>
    <name evidence="7" type="ORF">ADS77_12705</name>
</gene>
<dbReference type="AlphaFoldDB" id="A0A0N1EKL1"/>
<dbReference type="Pfam" id="PF02826">
    <property type="entry name" value="2-Hacid_dh_C"/>
    <property type="match status" value="1"/>
</dbReference>
<dbReference type="PANTHER" id="PTHR43761:SF1">
    <property type="entry name" value="D-ISOMER SPECIFIC 2-HYDROXYACID DEHYDROGENASE CATALYTIC DOMAIN-CONTAINING PROTEIN-RELATED"/>
    <property type="match status" value="1"/>
</dbReference>
<sequence>MAKVFITDRIKALTVETDILENHVTLEKDLNAEVLLVWHQVVDKAYIDQFKNLKAIIRYGVGFDKVDIDYAASKGITVSNSPDYCTEEVSNTAIGMILNGTRRISQYNHEAKDYKQGWQENVIKTIERDSNLTVGVVGAGRIGSNVLLKAKALGFKTSFYDPYATAGYEKVLNATRYESLEQLLESCDVISVHVPLTRETRGMINTTFIESMKEGSVLVNTSRGGVLESYDAIEHGLEKNTLANVFLDVLPEEPPTAHPLIDKWKANEIGVSERLFINPHSSYYSQAAGIEMRKKAALNALGVIGGGKAQNVVNQELIDGYFPQYGPSLMCR</sequence>
<evidence type="ECO:0000259" key="6">
    <source>
        <dbReference type="Pfam" id="PF02826"/>
    </source>
</evidence>
<dbReference type="CDD" id="cd05299">
    <property type="entry name" value="CtBP_dh"/>
    <property type="match status" value="1"/>
</dbReference>
<dbReference type="InterPro" id="IPR036291">
    <property type="entry name" value="NAD(P)-bd_dom_sf"/>
</dbReference>
<dbReference type="GO" id="GO:0016616">
    <property type="term" value="F:oxidoreductase activity, acting on the CH-OH group of donors, NAD or NADP as acceptor"/>
    <property type="evidence" value="ECO:0007669"/>
    <property type="project" value="InterPro"/>
</dbReference>
<keyword evidence="8" id="KW-1185">Reference proteome</keyword>
<name>A0A0N1EKL1_9GAMM</name>
<dbReference type="InterPro" id="IPR050418">
    <property type="entry name" value="D-iso_2-hydroxyacid_DH_PdxB"/>
</dbReference>
<organism evidence="7 8">
    <name type="scientific">Pseudoalteromonas porphyrae</name>
    <dbReference type="NCBI Taxonomy" id="187330"/>
    <lineage>
        <taxon>Bacteria</taxon>
        <taxon>Pseudomonadati</taxon>
        <taxon>Pseudomonadota</taxon>
        <taxon>Gammaproteobacteria</taxon>
        <taxon>Alteromonadales</taxon>
        <taxon>Pseudoalteromonadaceae</taxon>
        <taxon>Pseudoalteromonas</taxon>
    </lineage>
</organism>
<dbReference type="InterPro" id="IPR043322">
    <property type="entry name" value="CtBP"/>
</dbReference>
<dbReference type="InterPro" id="IPR006139">
    <property type="entry name" value="D-isomer_2_OHA_DH_cat_dom"/>
</dbReference>
<dbReference type="Proteomes" id="UP000037848">
    <property type="component" value="Unassembled WGS sequence"/>
</dbReference>
<feature type="domain" description="D-isomer specific 2-hydroxyacid dehydrogenase NAD-binding" evidence="6">
    <location>
        <begin position="94"/>
        <end position="264"/>
    </location>
</feature>
<evidence type="ECO:0000256" key="3">
    <source>
        <dbReference type="ARBA" id="ARBA00023027"/>
    </source>
</evidence>
<evidence type="ECO:0000256" key="1">
    <source>
        <dbReference type="ARBA" id="ARBA00005854"/>
    </source>
</evidence>
<evidence type="ECO:0000259" key="5">
    <source>
        <dbReference type="Pfam" id="PF00389"/>
    </source>
</evidence>
<reference evidence="7 8" key="1">
    <citation type="submission" date="2015-08" db="EMBL/GenBank/DDBJ databases">
        <title>Draft Genome Sequence of Pseudoalteromonas porphyrae UCD-SED14.</title>
        <authorList>
            <person name="Coil D.A."/>
            <person name="Jospin G."/>
            <person name="Lee R.D."/>
            <person name="Eisen J.A."/>
        </authorList>
    </citation>
    <scope>NUCLEOTIDE SEQUENCE [LARGE SCALE GENOMIC DNA]</scope>
    <source>
        <strain evidence="7 8">UCD-SED14</strain>
    </source>
</reference>
<keyword evidence="2 4" id="KW-0560">Oxidoreductase</keyword>
<dbReference type="PANTHER" id="PTHR43761">
    <property type="entry name" value="D-ISOMER SPECIFIC 2-HYDROXYACID DEHYDROGENASE FAMILY PROTEIN (AFU_ORTHOLOGUE AFUA_1G13630)"/>
    <property type="match status" value="1"/>
</dbReference>
<protein>
    <recommendedName>
        <fullName evidence="9">Phosphoglycerate dehydrogenase</fullName>
    </recommendedName>
</protein>